<dbReference type="AlphaFoldDB" id="A0A4V0YE10"/>
<accession>A0A4V0YE10</accession>
<evidence type="ECO:0000256" key="2">
    <source>
        <dbReference type="SAM" id="MobiDB-lite"/>
    </source>
</evidence>
<evidence type="ECO:0000313" key="4">
    <source>
        <dbReference type="EMBL" id="QAY62581.1"/>
    </source>
</evidence>
<dbReference type="Proteomes" id="UP000291758">
    <property type="component" value="Chromosome"/>
</dbReference>
<dbReference type="Pfam" id="PF01613">
    <property type="entry name" value="Flavin_Reduct"/>
    <property type="match status" value="1"/>
</dbReference>
<evidence type="ECO:0000256" key="1">
    <source>
        <dbReference type="ARBA" id="ARBA00023002"/>
    </source>
</evidence>
<protein>
    <submittedName>
        <fullName evidence="4">Flavin reductase</fullName>
    </submittedName>
</protein>
<dbReference type="Gene3D" id="2.30.110.10">
    <property type="entry name" value="Electron Transport, Fmn-binding Protein, Chain A"/>
    <property type="match status" value="1"/>
</dbReference>
<dbReference type="SUPFAM" id="SSF50475">
    <property type="entry name" value="FMN-binding split barrel"/>
    <property type="match status" value="1"/>
</dbReference>
<evidence type="ECO:0000313" key="5">
    <source>
        <dbReference type="Proteomes" id="UP000291758"/>
    </source>
</evidence>
<dbReference type="InterPro" id="IPR050268">
    <property type="entry name" value="NADH-dep_flavin_reductase"/>
</dbReference>
<reference evidence="4 5" key="1">
    <citation type="submission" date="2019-01" db="EMBL/GenBank/DDBJ databases">
        <title>Genome sequencing of strain 2JSPR-7.</title>
        <authorList>
            <person name="Heo J."/>
            <person name="Kim S.-J."/>
            <person name="Kim J.-S."/>
            <person name="Hong S.-B."/>
            <person name="Kwon S.-W."/>
        </authorList>
    </citation>
    <scope>NUCLEOTIDE SEQUENCE [LARGE SCALE GENOMIC DNA]</scope>
    <source>
        <strain evidence="4 5">2JSPR-7</strain>
    </source>
</reference>
<dbReference type="GO" id="GO:0010181">
    <property type="term" value="F:FMN binding"/>
    <property type="evidence" value="ECO:0007669"/>
    <property type="project" value="InterPro"/>
</dbReference>
<dbReference type="KEGG" id="xyl:ET495_04190"/>
<gene>
    <name evidence="4" type="ORF">ET495_04190</name>
</gene>
<dbReference type="InterPro" id="IPR012349">
    <property type="entry name" value="Split_barrel_FMN-bd"/>
</dbReference>
<proteinExistence type="predicted"/>
<organism evidence="4 5">
    <name type="scientific">Xylanimonas allomyrinae</name>
    <dbReference type="NCBI Taxonomy" id="2509459"/>
    <lineage>
        <taxon>Bacteria</taxon>
        <taxon>Bacillati</taxon>
        <taxon>Actinomycetota</taxon>
        <taxon>Actinomycetes</taxon>
        <taxon>Micrococcales</taxon>
        <taxon>Promicromonosporaceae</taxon>
        <taxon>Xylanimonas</taxon>
    </lineage>
</organism>
<dbReference type="GO" id="GO:0006208">
    <property type="term" value="P:pyrimidine nucleobase catabolic process"/>
    <property type="evidence" value="ECO:0007669"/>
    <property type="project" value="TreeGrafter"/>
</dbReference>
<evidence type="ECO:0000259" key="3">
    <source>
        <dbReference type="SMART" id="SM00903"/>
    </source>
</evidence>
<feature type="region of interest" description="Disordered" evidence="2">
    <location>
        <begin position="1"/>
        <end position="22"/>
    </location>
</feature>
<dbReference type="SMART" id="SM00903">
    <property type="entry name" value="Flavin_Reduct"/>
    <property type="match status" value="1"/>
</dbReference>
<dbReference type="PANTHER" id="PTHR30466:SF1">
    <property type="entry name" value="FMN REDUCTASE (NADH) RUTF"/>
    <property type="match status" value="1"/>
</dbReference>
<keyword evidence="5" id="KW-1185">Reference proteome</keyword>
<dbReference type="GO" id="GO:0042602">
    <property type="term" value="F:riboflavin reductase (NADPH) activity"/>
    <property type="evidence" value="ECO:0007669"/>
    <property type="project" value="TreeGrafter"/>
</dbReference>
<name>A0A4V0YE10_9MICO</name>
<dbReference type="InterPro" id="IPR002563">
    <property type="entry name" value="Flavin_Rdtase-like_dom"/>
</dbReference>
<dbReference type="PANTHER" id="PTHR30466">
    <property type="entry name" value="FLAVIN REDUCTASE"/>
    <property type="match status" value="1"/>
</dbReference>
<dbReference type="RefSeq" id="WP_129202847.1">
    <property type="nucleotide sequence ID" value="NZ_CP035495.1"/>
</dbReference>
<dbReference type="EMBL" id="CP035495">
    <property type="protein sequence ID" value="QAY62581.1"/>
    <property type="molecule type" value="Genomic_DNA"/>
</dbReference>
<keyword evidence="1" id="KW-0560">Oxidoreductase</keyword>
<dbReference type="OrthoDB" id="9792858at2"/>
<feature type="compositionally biased region" description="Basic and acidic residues" evidence="2">
    <location>
        <begin position="9"/>
        <end position="22"/>
    </location>
</feature>
<sequence length="180" mass="19315">MVAALSRTQPRETPESRATDVRSRFLEGFRRTAGSVTVVTTDGIAGRFGQTATAAMSVSADPPTLIVGLFRGVPVAEAVTTNGVFALNVLAADDVQIAHDFSGQSTQASRYKFGESWGALRTGSPVRLTASATFDCHVERFLSAGSHMLILGRVVEVHTNDVQSLTYSNRNYGIHVPFVR</sequence>
<feature type="domain" description="Flavin reductase like" evidence="3">
    <location>
        <begin position="29"/>
        <end position="174"/>
    </location>
</feature>